<dbReference type="EMBL" id="CAKOFQ010006812">
    <property type="protein sequence ID" value="CAH1973629.1"/>
    <property type="molecule type" value="Genomic_DNA"/>
</dbReference>
<accession>A0A9P0PA36</accession>
<protein>
    <submittedName>
        <fullName evidence="1">Uncharacterized protein</fullName>
    </submittedName>
</protein>
<organism evidence="1 2">
    <name type="scientific">Acanthoscelides obtectus</name>
    <name type="common">Bean weevil</name>
    <name type="synonym">Bruchus obtectus</name>
    <dbReference type="NCBI Taxonomy" id="200917"/>
    <lineage>
        <taxon>Eukaryota</taxon>
        <taxon>Metazoa</taxon>
        <taxon>Ecdysozoa</taxon>
        <taxon>Arthropoda</taxon>
        <taxon>Hexapoda</taxon>
        <taxon>Insecta</taxon>
        <taxon>Pterygota</taxon>
        <taxon>Neoptera</taxon>
        <taxon>Endopterygota</taxon>
        <taxon>Coleoptera</taxon>
        <taxon>Polyphaga</taxon>
        <taxon>Cucujiformia</taxon>
        <taxon>Chrysomeloidea</taxon>
        <taxon>Chrysomelidae</taxon>
        <taxon>Bruchinae</taxon>
        <taxon>Bruchini</taxon>
        <taxon>Acanthoscelides</taxon>
    </lineage>
</organism>
<comment type="caution">
    <text evidence="1">The sequence shown here is derived from an EMBL/GenBank/DDBJ whole genome shotgun (WGS) entry which is preliminary data.</text>
</comment>
<dbReference type="Proteomes" id="UP001152888">
    <property type="component" value="Unassembled WGS sequence"/>
</dbReference>
<reference evidence="1" key="1">
    <citation type="submission" date="2022-03" db="EMBL/GenBank/DDBJ databases">
        <authorList>
            <person name="Sayadi A."/>
        </authorList>
    </citation>
    <scope>NUCLEOTIDE SEQUENCE</scope>
</reference>
<name>A0A9P0PA36_ACAOB</name>
<gene>
    <name evidence="1" type="ORF">ACAOBT_LOCUS10664</name>
</gene>
<proteinExistence type="predicted"/>
<dbReference type="AlphaFoldDB" id="A0A9P0PA36"/>
<evidence type="ECO:0000313" key="1">
    <source>
        <dbReference type="EMBL" id="CAH1973629.1"/>
    </source>
</evidence>
<keyword evidence="2" id="KW-1185">Reference proteome</keyword>
<evidence type="ECO:0000313" key="2">
    <source>
        <dbReference type="Proteomes" id="UP001152888"/>
    </source>
</evidence>
<sequence length="72" mass="8633">MDVLNYRSNLLGGRRYSKMIVFFLDEDMDKLESYNEVTRKTVLRKEMLVFQSGLKIKFMLPATFTYTFSMHH</sequence>